<accession>A0A428MGH7</accession>
<dbReference type="SUPFAM" id="SSF52833">
    <property type="entry name" value="Thioredoxin-like"/>
    <property type="match status" value="1"/>
</dbReference>
<dbReference type="Pfam" id="PF13462">
    <property type="entry name" value="Thioredoxin_4"/>
    <property type="match status" value="1"/>
</dbReference>
<dbReference type="OrthoDB" id="119649at2"/>
<keyword evidence="4" id="KW-1185">Reference proteome</keyword>
<dbReference type="CDD" id="cd02972">
    <property type="entry name" value="DsbA_family"/>
    <property type="match status" value="1"/>
</dbReference>
<dbReference type="AlphaFoldDB" id="A0A428MGH7"/>
<dbReference type="InterPro" id="IPR012336">
    <property type="entry name" value="Thioredoxin-like_fold"/>
</dbReference>
<dbReference type="Gene3D" id="3.40.30.10">
    <property type="entry name" value="Glutaredoxin"/>
    <property type="match status" value="1"/>
</dbReference>
<dbReference type="Proteomes" id="UP000269669">
    <property type="component" value="Unassembled WGS sequence"/>
</dbReference>
<dbReference type="EMBL" id="RSDW01000001">
    <property type="protein sequence ID" value="RSL15998.1"/>
    <property type="molecule type" value="Genomic_DNA"/>
</dbReference>
<sequence>MKSALVPVIVLLSALPVAAQIAMPATGATPFKDASSLKPPAGAKVAIVEFEDLECPLCAQVSPLVRDAMSRYHIPRVHHDFIIPGHMWSRSAAIYARYLEDKVAPQVAEDFRRDVFANQRMISSQDDLQQFARRWFQSHAQQMPFVIDPSGRCAAEVEADCTLGMRVGIRHTPTILVVTSKEWIEVTDPAQLYAAIDRAESDASASVVARPNIGSR</sequence>
<dbReference type="RefSeq" id="WP_125484671.1">
    <property type="nucleotide sequence ID" value="NZ_RSDW01000001.1"/>
</dbReference>
<feature type="domain" description="Thioredoxin-like fold" evidence="2">
    <location>
        <begin position="43"/>
        <end position="197"/>
    </location>
</feature>
<proteinExistence type="predicted"/>
<comment type="caution">
    <text evidence="3">The sequence shown here is derived from an EMBL/GenBank/DDBJ whole genome shotgun (WGS) entry which is preliminary data.</text>
</comment>
<reference evidence="3 4" key="1">
    <citation type="submission" date="2018-12" db="EMBL/GenBank/DDBJ databases">
        <title>Sequencing of bacterial isolates from soil warming experiment in Harvard Forest, Massachusetts, USA.</title>
        <authorList>
            <person name="Deangelis K."/>
        </authorList>
    </citation>
    <scope>NUCLEOTIDE SEQUENCE [LARGE SCALE GENOMIC DNA]</scope>
    <source>
        <strain evidence="3 4">EB153</strain>
    </source>
</reference>
<keyword evidence="1" id="KW-0732">Signal</keyword>
<protein>
    <submittedName>
        <fullName evidence="3">Thioredoxin-like protein</fullName>
    </submittedName>
</protein>
<feature type="signal peptide" evidence="1">
    <location>
        <begin position="1"/>
        <end position="19"/>
    </location>
</feature>
<evidence type="ECO:0000259" key="2">
    <source>
        <dbReference type="Pfam" id="PF13462"/>
    </source>
</evidence>
<evidence type="ECO:0000256" key="1">
    <source>
        <dbReference type="SAM" id="SignalP"/>
    </source>
</evidence>
<organism evidence="3 4">
    <name type="scientific">Edaphobacter aggregans</name>
    <dbReference type="NCBI Taxonomy" id="570835"/>
    <lineage>
        <taxon>Bacteria</taxon>
        <taxon>Pseudomonadati</taxon>
        <taxon>Acidobacteriota</taxon>
        <taxon>Terriglobia</taxon>
        <taxon>Terriglobales</taxon>
        <taxon>Acidobacteriaceae</taxon>
        <taxon>Edaphobacter</taxon>
    </lineage>
</organism>
<gene>
    <name evidence="3" type="ORF">EDE15_1504</name>
</gene>
<name>A0A428MGH7_9BACT</name>
<feature type="chain" id="PRO_5019570080" evidence="1">
    <location>
        <begin position="20"/>
        <end position="216"/>
    </location>
</feature>
<dbReference type="InterPro" id="IPR036249">
    <property type="entry name" value="Thioredoxin-like_sf"/>
</dbReference>
<evidence type="ECO:0000313" key="3">
    <source>
        <dbReference type="EMBL" id="RSL15998.1"/>
    </source>
</evidence>
<evidence type="ECO:0000313" key="4">
    <source>
        <dbReference type="Proteomes" id="UP000269669"/>
    </source>
</evidence>